<keyword evidence="3" id="KW-0479">Metal-binding</keyword>
<reference evidence="11" key="1">
    <citation type="submission" date="2016-10" db="EMBL/GenBank/DDBJ databases">
        <authorList>
            <person name="Varghese N."/>
            <person name="Submissions S."/>
        </authorList>
    </citation>
    <scope>NUCLEOTIDE SEQUENCE [LARGE SCALE GENOMIC DNA]</scope>
    <source>
        <strain evidence="11">ES.061</strain>
    </source>
</reference>
<keyword evidence="8" id="KW-1133">Transmembrane helix</keyword>
<evidence type="ECO:0000256" key="6">
    <source>
        <dbReference type="ARBA" id="ARBA00023049"/>
    </source>
</evidence>
<dbReference type="InterPro" id="IPR050570">
    <property type="entry name" value="Cell_wall_metabolism_enzyme"/>
</dbReference>
<evidence type="ECO:0000256" key="7">
    <source>
        <dbReference type="SAM" id="MobiDB-lite"/>
    </source>
</evidence>
<dbReference type="Gene3D" id="3.10.450.350">
    <property type="match status" value="1"/>
</dbReference>
<dbReference type="GO" id="GO:0006508">
    <property type="term" value="P:proteolysis"/>
    <property type="evidence" value="ECO:0007669"/>
    <property type="project" value="UniProtKB-KW"/>
</dbReference>
<protein>
    <submittedName>
        <fullName evidence="10">Murein DD-endopeptidase MepM and murein hydrolase activator NlpD, contain LysM domain</fullName>
    </submittedName>
</protein>
<evidence type="ECO:0000256" key="3">
    <source>
        <dbReference type="ARBA" id="ARBA00022723"/>
    </source>
</evidence>
<keyword evidence="5" id="KW-0862">Zinc</keyword>
<gene>
    <name evidence="10" type="ORF">SAMN05216452_1683</name>
</gene>
<keyword evidence="8" id="KW-0472">Membrane</keyword>
<accession>A0A1H4JTW7</accession>
<evidence type="ECO:0000256" key="8">
    <source>
        <dbReference type="SAM" id="Phobius"/>
    </source>
</evidence>
<dbReference type="Pfam" id="PF01551">
    <property type="entry name" value="Peptidase_M23"/>
    <property type="match status" value="1"/>
</dbReference>
<dbReference type="PANTHER" id="PTHR21666">
    <property type="entry name" value="PEPTIDASE-RELATED"/>
    <property type="match status" value="1"/>
</dbReference>
<dbReference type="SUPFAM" id="SSF51261">
    <property type="entry name" value="Duplicated hybrid motif"/>
    <property type="match status" value="1"/>
</dbReference>
<name>A0A1H4JTW7_9HYPH</name>
<evidence type="ECO:0000256" key="5">
    <source>
        <dbReference type="ARBA" id="ARBA00022833"/>
    </source>
</evidence>
<dbReference type="PANTHER" id="PTHR21666:SF288">
    <property type="entry name" value="CELL DIVISION PROTEIN YTFB"/>
    <property type="match status" value="1"/>
</dbReference>
<feature type="transmembrane region" description="Helical" evidence="8">
    <location>
        <begin position="35"/>
        <end position="58"/>
    </location>
</feature>
<evidence type="ECO:0000256" key="2">
    <source>
        <dbReference type="ARBA" id="ARBA00022670"/>
    </source>
</evidence>
<evidence type="ECO:0000313" key="11">
    <source>
        <dbReference type="Proteomes" id="UP000199064"/>
    </source>
</evidence>
<dbReference type="EMBL" id="FNSL01000001">
    <property type="protein sequence ID" value="SEB49731.1"/>
    <property type="molecule type" value="Genomic_DNA"/>
</dbReference>
<dbReference type="InterPro" id="IPR011055">
    <property type="entry name" value="Dup_hybrid_motif"/>
</dbReference>
<keyword evidence="11" id="KW-1185">Reference proteome</keyword>
<dbReference type="GO" id="GO:0004222">
    <property type="term" value="F:metalloendopeptidase activity"/>
    <property type="evidence" value="ECO:0007669"/>
    <property type="project" value="TreeGrafter"/>
</dbReference>
<dbReference type="Gene3D" id="2.70.70.10">
    <property type="entry name" value="Glucose Permease (Domain IIA)"/>
    <property type="match status" value="1"/>
</dbReference>
<comment type="cofactor">
    <cofactor evidence="1">
        <name>Zn(2+)</name>
        <dbReference type="ChEBI" id="CHEBI:29105"/>
    </cofactor>
</comment>
<feature type="domain" description="M23ase beta-sheet core" evidence="9">
    <location>
        <begin position="503"/>
        <end position="600"/>
    </location>
</feature>
<feature type="region of interest" description="Disordered" evidence="7">
    <location>
        <begin position="1"/>
        <end position="25"/>
    </location>
</feature>
<organism evidence="10 11">
    <name type="scientific">Nitratireductor aquibiodomus</name>
    <dbReference type="NCBI Taxonomy" id="204799"/>
    <lineage>
        <taxon>Bacteria</taxon>
        <taxon>Pseudomonadati</taxon>
        <taxon>Pseudomonadota</taxon>
        <taxon>Alphaproteobacteria</taxon>
        <taxon>Hyphomicrobiales</taxon>
        <taxon>Phyllobacteriaceae</taxon>
        <taxon>Nitratireductor</taxon>
    </lineage>
</organism>
<dbReference type="AlphaFoldDB" id="A0A1H4JTW7"/>
<proteinExistence type="predicted"/>
<keyword evidence="2" id="KW-0645">Protease</keyword>
<dbReference type="RefSeq" id="WP_007010827.1">
    <property type="nucleotide sequence ID" value="NZ_FNSL01000001.1"/>
</dbReference>
<keyword evidence="6" id="KW-0482">Metalloprotease</keyword>
<keyword evidence="8" id="KW-0812">Transmembrane</keyword>
<evidence type="ECO:0000259" key="9">
    <source>
        <dbReference type="Pfam" id="PF01551"/>
    </source>
</evidence>
<dbReference type="CDD" id="cd12797">
    <property type="entry name" value="M23_peptidase"/>
    <property type="match status" value="1"/>
</dbReference>
<dbReference type="InterPro" id="IPR016047">
    <property type="entry name" value="M23ase_b-sheet_dom"/>
</dbReference>
<evidence type="ECO:0000256" key="4">
    <source>
        <dbReference type="ARBA" id="ARBA00022801"/>
    </source>
</evidence>
<sequence>MSNNTHLEQAIGEDAPLIADGRSGPPDRREISARWLIGTFLTGVTSTVLMGVALSAALDGRQQLATPPEIALLGEIADPAGEAAKTARLVTPHTISRGEDRRMMEVSTVMRSGDTDVIRTLPFVHAKMALTANHPTEKDYPPFDPLAVFAENGATSTARTGLIYGAKVESEVSLKSHDFPLHSSDFSSARSLSTEEVEVAVRNTGAILTDGDVQVAALHYVDPQRFGDTFSTQALAAFSARVIPENVSIAARTARETAPEFAEDLIPFRTERAIAEVFAQSGYRGDDVDGMVEAITKLLNAPDLKAGTLLRVGVEMRGEQSRVVRTSVYEGRKHIVTIALDDRDQYVPAEEPEMNPVLLAALDHPTAPRRMPRADLPRVYDGIYRAAYAYGLTPEMTKRLVKLLSADVDFQSRLSPTDRLEVFFSAPDTEKNATDQSELLYVKASFGGTTRTFYRFQFDDGTVDYFDSEGRSSKRFMLRNPVPNGRFTSGYGMRRHPVLGYSKMHTGVDWAAPRGTPIIAAGDGVVEKAGWAGGYGRQTIIRHNNGFKTSYNHQSGIAKGVTAGARIRQGQVIGYVGATGLVTGNHLHYEMIVNGTKVDPMRVRLPDNRALKGEDLLAFERERSRIDELLKENEDAPLSVASSGS</sequence>
<evidence type="ECO:0000256" key="1">
    <source>
        <dbReference type="ARBA" id="ARBA00001947"/>
    </source>
</evidence>
<keyword evidence="4 10" id="KW-0378">Hydrolase</keyword>
<dbReference type="GO" id="GO:0046872">
    <property type="term" value="F:metal ion binding"/>
    <property type="evidence" value="ECO:0007669"/>
    <property type="project" value="UniProtKB-KW"/>
</dbReference>
<evidence type="ECO:0000313" key="10">
    <source>
        <dbReference type="EMBL" id="SEB49731.1"/>
    </source>
</evidence>
<dbReference type="Proteomes" id="UP000199064">
    <property type="component" value="Unassembled WGS sequence"/>
</dbReference>